<gene>
    <name evidence="4" type="ORF">GCM10009601_24030</name>
</gene>
<name>A0ABP4JKJ4_9ACTN</name>
<evidence type="ECO:0000256" key="2">
    <source>
        <dbReference type="RuleBase" id="RU003616"/>
    </source>
</evidence>
<dbReference type="CDD" id="cd06464">
    <property type="entry name" value="ACD_sHsps-like"/>
    <property type="match status" value="1"/>
</dbReference>
<dbReference type="Proteomes" id="UP001500973">
    <property type="component" value="Unassembled WGS sequence"/>
</dbReference>
<dbReference type="InterPro" id="IPR002068">
    <property type="entry name" value="A-crystallin/Hsp20_dom"/>
</dbReference>
<reference evidence="5" key="1">
    <citation type="journal article" date="2019" name="Int. J. Syst. Evol. Microbiol.">
        <title>The Global Catalogue of Microorganisms (GCM) 10K type strain sequencing project: providing services to taxonomists for standard genome sequencing and annotation.</title>
        <authorList>
            <consortium name="The Broad Institute Genomics Platform"/>
            <consortium name="The Broad Institute Genome Sequencing Center for Infectious Disease"/>
            <person name="Wu L."/>
            <person name="Ma J."/>
        </authorList>
    </citation>
    <scope>NUCLEOTIDE SEQUENCE [LARGE SCALE GENOMIC DNA]</scope>
    <source>
        <strain evidence="5">JCM 11756</strain>
    </source>
</reference>
<evidence type="ECO:0000313" key="4">
    <source>
        <dbReference type="EMBL" id="GAA1422468.1"/>
    </source>
</evidence>
<organism evidence="4 5">
    <name type="scientific">Streptomyces thermospinosisporus</name>
    <dbReference type="NCBI Taxonomy" id="161482"/>
    <lineage>
        <taxon>Bacteria</taxon>
        <taxon>Bacillati</taxon>
        <taxon>Actinomycetota</taxon>
        <taxon>Actinomycetes</taxon>
        <taxon>Kitasatosporales</taxon>
        <taxon>Streptomycetaceae</taxon>
        <taxon>Streptomyces</taxon>
    </lineage>
</organism>
<dbReference type="EMBL" id="BAAAIZ010000030">
    <property type="protein sequence ID" value="GAA1422468.1"/>
    <property type="molecule type" value="Genomic_DNA"/>
</dbReference>
<evidence type="ECO:0000313" key="5">
    <source>
        <dbReference type="Proteomes" id="UP001500973"/>
    </source>
</evidence>
<comment type="similarity">
    <text evidence="1 2">Belongs to the small heat shock protein (HSP20) family.</text>
</comment>
<evidence type="ECO:0000256" key="1">
    <source>
        <dbReference type="PROSITE-ProRule" id="PRU00285"/>
    </source>
</evidence>
<dbReference type="Gene3D" id="2.60.40.790">
    <property type="match status" value="1"/>
</dbReference>
<dbReference type="SUPFAM" id="SSF49764">
    <property type="entry name" value="HSP20-like chaperones"/>
    <property type="match status" value="1"/>
</dbReference>
<protein>
    <submittedName>
        <fullName evidence="4">Hsp20/alpha crystallin family protein</fullName>
    </submittedName>
</protein>
<comment type="caution">
    <text evidence="4">The sequence shown here is derived from an EMBL/GenBank/DDBJ whole genome shotgun (WGS) entry which is preliminary data.</text>
</comment>
<accession>A0ABP4JKJ4</accession>
<proteinExistence type="inferred from homology"/>
<dbReference type="Pfam" id="PF00011">
    <property type="entry name" value="HSP20"/>
    <property type="match status" value="1"/>
</dbReference>
<dbReference type="InterPro" id="IPR031107">
    <property type="entry name" value="Small_HSP"/>
</dbReference>
<feature type="domain" description="SHSP" evidence="3">
    <location>
        <begin position="44"/>
        <end position="154"/>
    </location>
</feature>
<keyword evidence="5" id="KW-1185">Reference proteome</keyword>
<dbReference type="InterPro" id="IPR008978">
    <property type="entry name" value="HSP20-like_chaperone"/>
</dbReference>
<dbReference type="RefSeq" id="WP_344012334.1">
    <property type="nucleotide sequence ID" value="NZ_BAAAIZ010000030.1"/>
</dbReference>
<evidence type="ECO:0000259" key="3">
    <source>
        <dbReference type="PROSITE" id="PS01031"/>
    </source>
</evidence>
<dbReference type="PROSITE" id="PS01031">
    <property type="entry name" value="SHSP"/>
    <property type="match status" value="1"/>
</dbReference>
<sequence>MTQPTQHNPLTVWNPLRELEDLQARMDHLLRTTFPFPGAGFPENGGSDAWMPAADVEETEDAYLVELELPGVKKDQITVEVSEGELAIHGEIKEKERAGVIRRNTRRVGRFEYRMALPSNVDTEHIGAELTEGILTVRVPKAEKSKPQRIEIRG</sequence>
<dbReference type="PANTHER" id="PTHR11527">
    <property type="entry name" value="HEAT-SHOCK PROTEIN 20 FAMILY MEMBER"/>
    <property type="match status" value="1"/>
</dbReference>